<keyword evidence="4 7" id="KW-0812">Transmembrane</keyword>
<dbReference type="Proteomes" id="UP000293562">
    <property type="component" value="Unassembled WGS sequence"/>
</dbReference>
<feature type="transmembrane region" description="Helical" evidence="7">
    <location>
        <begin position="280"/>
        <end position="304"/>
    </location>
</feature>
<comment type="similarity">
    <text evidence="2">Belongs to the ABC-4 integral membrane protein family. LolC/E subfamily.</text>
</comment>
<feature type="domain" description="ABC3 transporter permease C-terminal" evidence="8">
    <location>
        <begin position="281"/>
        <end position="407"/>
    </location>
</feature>
<dbReference type="EMBL" id="SHKN01000007">
    <property type="protein sequence ID" value="RZT91142.1"/>
    <property type="molecule type" value="Genomic_DNA"/>
</dbReference>
<evidence type="ECO:0000256" key="3">
    <source>
        <dbReference type="ARBA" id="ARBA00022475"/>
    </source>
</evidence>
<evidence type="ECO:0000259" key="8">
    <source>
        <dbReference type="Pfam" id="PF02687"/>
    </source>
</evidence>
<comment type="subcellular location">
    <subcellularLocation>
        <location evidence="1">Cell membrane</location>
        <topology evidence="1">Multi-pass membrane protein</topology>
    </subcellularLocation>
</comment>
<evidence type="ECO:0000256" key="1">
    <source>
        <dbReference type="ARBA" id="ARBA00004651"/>
    </source>
</evidence>
<feature type="transmembrane region" description="Helical" evidence="7">
    <location>
        <begin position="334"/>
        <end position="357"/>
    </location>
</feature>
<dbReference type="InterPro" id="IPR051447">
    <property type="entry name" value="Lipoprotein-release_system"/>
</dbReference>
<dbReference type="PANTHER" id="PTHR30489">
    <property type="entry name" value="LIPOPROTEIN-RELEASING SYSTEM TRANSMEMBRANE PROTEIN LOLE"/>
    <property type="match status" value="1"/>
</dbReference>
<dbReference type="RefSeq" id="WP_130308695.1">
    <property type="nucleotide sequence ID" value="NZ_SHKN01000007.1"/>
</dbReference>
<accession>A0A4Q7V903</accession>
<dbReference type="InterPro" id="IPR003838">
    <property type="entry name" value="ABC3_permease_C"/>
</dbReference>
<dbReference type="AlphaFoldDB" id="A0A4Q7V903"/>
<feature type="transmembrane region" description="Helical" evidence="7">
    <location>
        <begin position="377"/>
        <end position="402"/>
    </location>
</feature>
<proteinExistence type="inferred from homology"/>
<keyword evidence="6 7" id="KW-0472">Membrane</keyword>
<keyword evidence="10" id="KW-0449">Lipoprotein</keyword>
<evidence type="ECO:0000259" key="9">
    <source>
        <dbReference type="Pfam" id="PF12704"/>
    </source>
</evidence>
<feature type="domain" description="MacB-like periplasmic core" evidence="9">
    <location>
        <begin position="28"/>
        <end position="244"/>
    </location>
</feature>
<evidence type="ECO:0000256" key="6">
    <source>
        <dbReference type="ARBA" id="ARBA00023136"/>
    </source>
</evidence>
<name>A0A4Q7V903_9BACT</name>
<evidence type="ECO:0000256" key="5">
    <source>
        <dbReference type="ARBA" id="ARBA00022989"/>
    </source>
</evidence>
<keyword evidence="5 7" id="KW-1133">Transmembrane helix</keyword>
<dbReference type="Pfam" id="PF02687">
    <property type="entry name" value="FtsX"/>
    <property type="match status" value="1"/>
</dbReference>
<dbReference type="GO" id="GO:0098797">
    <property type="term" value="C:plasma membrane protein complex"/>
    <property type="evidence" value="ECO:0007669"/>
    <property type="project" value="TreeGrafter"/>
</dbReference>
<reference evidence="10 11" key="1">
    <citation type="submission" date="2019-02" db="EMBL/GenBank/DDBJ databases">
        <title>Genomic Encyclopedia of Type Strains, Phase IV (KMG-IV): sequencing the most valuable type-strain genomes for metagenomic binning, comparative biology and taxonomic classification.</title>
        <authorList>
            <person name="Goeker M."/>
        </authorList>
    </citation>
    <scope>NUCLEOTIDE SEQUENCE [LARGE SCALE GENOMIC DNA]</scope>
    <source>
        <strain evidence="10 11">DSM 28825</strain>
    </source>
</reference>
<evidence type="ECO:0000313" key="11">
    <source>
        <dbReference type="Proteomes" id="UP000293562"/>
    </source>
</evidence>
<evidence type="ECO:0000256" key="7">
    <source>
        <dbReference type="SAM" id="Phobius"/>
    </source>
</evidence>
<evidence type="ECO:0000256" key="4">
    <source>
        <dbReference type="ARBA" id="ARBA00022692"/>
    </source>
</evidence>
<sequence>MNLELHIARKITYQNKSDRQISRPIISIATLGIALGLSVMILAVAIVTGFKAGITEKLTGFGSHIQISNYDNNSSFETYPIDKNLIPIDRLTQIEGIKHIQTYATKPGIIKTENEIQGVVLSGASQNYDWAFFKDKLVEGEIINILPSVKSNDILISEKLTNLLHLKLGDKLTLYFVQQPVRMRRFTIKGIYNSGMDEFDKLFVICDMRHIQKLNNWTNNQVSGIEITLDDFKNLDETKELIRDNVAGIFTDDGSTFKVRSIKQNHPQIFNWLEMLDLNVWIILALMILVAGFNMISGLLIIILEKTNMIGILKALGTDNWSVRKIFLYQSAMIIGKGMILGNLIGIGVCLIQYHFQLISLDPVNYYLDTVPINLDILHLLLLNIGTLIATVSMLIVPSYWITRITPSKAIKFD</sequence>
<evidence type="ECO:0000256" key="2">
    <source>
        <dbReference type="ARBA" id="ARBA00005236"/>
    </source>
</evidence>
<keyword evidence="11" id="KW-1185">Reference proteome</keyword>
<keyword evidence="3" id="KW-1003">Cell membrane</keyword>
<protein>
    <submittedName>
        <fullName evidence="10">Lipoprotein-releasing system permease protein</fullName>
    </submittedName>
</protein>
<evidence type="ECO:0000313" key="10">
    <source>
        <dbReference type="EMBL" id="RZT91142.1"/>
    </source>
</evidence>
<feature type="transmembrane region" description="Helical" evidence="7">
    <location>
        <begin position="25"/>
        <end position="50"/>
    </location>
</feature>
<dbReference type="InterPro" id="IPR025857">
    <property type="entry name" value="MacB_PCD"/>
</dbReference>
<gene>
    <name evidence="10" type="ORF">EV201_3355</name>
</gene>
<organism evidence="10 11">
    <name type="scientific">Ancylomarina subtilis</name>
    <dbReference type="NCBI Taxonomy" id="1639035"/>
    <lineage>
        <taxon>Bacteria</taxon>
        <taxon>Pseudomonadati</taxon>
        <taxon>Bacteroidota</taxon>
        <taxon>Bacteroidia</taxon>
        <taxon>Marinilabiliales</taxon>
        <taxon>Marinifilaceae</taxon>
        <taxon>Ancylomarina</taxon>
    </lineage>
</organism>
<dbReference type="GO" id="GO:0044874">
    <property type="term" value="P:lipoprotein localization to outer membrane"/>
    <property type="evidence" value="ECO:0007669"/>
    <property type="project" value="TreeGrafter"/>
</dbReference>
<dbReference type="Pfam" id="PF12704">
    <property type="entry name" value="MacB_PCD"/>
    <property type="match status" value="1"/>
</dbReference>
<comment type="caution">
    <text evidence="10">The sequence shown here is derived from an EMBL/GenBank/DDBJ whole genome shotgun (WGS) entry which is preliminary data.</text>
</comment>
<dbReference type="PANTHER" id="PTHR30489:SF0">
    <property type="entry name" value="LIPOPROTEIN-RELEASING SYSTEM TRANSMEMBRANE PROTEIN LOLE"/>
    <property type="match status" value="1"/>
</dbReference>
<dbReference type="OrthoDB" id="1522670at2"/>